<gene>
    <name evidence="2" type="ORF">SAMN05444277_101843</name>
</gene>
<name>A0A1I5SMI3_9BACT</name>
<organism evidence="2 3">
    <name type="scientific">Parafilimonas terrae</name>
    <dbReference type="NCBI Taxonomy" id="1465490"/>
    <lineage>
        <taxon>Bacteria</taxon>
        <taxon>Pseudomonadati</taxon>
        <taxon>Bacteroidota</taxon>
        <taxon>Chitinophagia</taxon>
        <taxon>Chitinophagales</taxon>
        <taxon>Chitinophagaceae</taxon>
        <taxon>Parafilimonas</taxon>
    </lineage>
</organism>
<evidence type="ECO:0000313" key="3">
    <source>
        <dbReference type="Proteomes" id="UP000199031"/>
    </source>
</evidence>
<dbReference type="Proteomes" id="UP000199031">
    <property type="component" value="Unassembled WGS sequence"/>
</dbReference>
<evidence type="ECO:0000313" key="2">
    <source>
        <dbReference type="EMBL" id="SFP71935.1"/>
    </source>
</evidence>
<dbReference type="STRING" id="1465490.SAMN05444277_101843"/>
<dbReference type="Pfam" id="PF14129">
    <property type="entry name" value="DUF4296"/>
    <property type="match status" value="1"/>
</dbReference>
<evidence type="ECO:0000259" key="1">
    <source>
        <dbReference type="Pfam" id="PF14129"/>
    </source>
</evidence>
<accession>A0A1I5SMI3</accession>
<dbReference type="RefSeq" id="WP_090654748.1">
    <property type="nucleotide sequence ID" value="NZ_FOXQ01000001.1"/>
</dbReference>
<dbReference type="EMBL" id="FOXQ01000001">
    <property type="protein sequence ID" value="SFP71935.1"/>
    <property type="molecule type" value="Genomic_DNA"/>
</dbReference>
<protein>
    <recommendedName>
        <fullName evidence="1">DUF4296 domain-containing protein</fullName>
    </recommendedName>
</protein>
<proteinExistence type="predicted"/>
<reference evidence="2 3" key="1">
    <citation type="submission" date="2016-10" db="EMBL/GenBank/DDBJ databases">
        <authorList>
            <person name="de Groot N.N."/>
        </authorList>
    </citation>
    <scope>NUCLEOTIDE SEQUENCE [LARGE SCALE GENOMIC DNA]</scope>
    <source>
        <strain evidence="2 3">DSM 28286</strain>
    </source>
</reference>
<dbReference type="InterPro" id="IPR025381">
    <property type="entry name" value="DUF4296"/>
</dbReference>
<keyword evidence="3" id="KW-1185">Reference proteome</keyword>
<dbReference type="OrthoDB" id="672534at2"/>
<dbReference type="AlphaFoldDB" id="A0A1I5SMI3"/>
<dbReference type="PROSITE" id="PS51257">
    <property type="entry name" value="PROKAR_LIPOPROTEIN"/>
    <property type="match status" value="1"/>
</dbReference>
<sequence>MKYLFCIGFLFVFSACGTEDKKIPDNVMQVDKMKLVMWDLLQAGNYATIQKEKDTSIKQLNTAYMVQVLQLYKISKDDFFKSFDYYQTHPELNKILFDSINAYSQRKRGDLYKGDLHKKVE</sequence>
<feature type="domain" description="DUF4296" evidence="1">
    <location>
        <begin position="24"/>
        <end position="102"/>
    </location>
</feature>